<dbReference type="EMBL" id="MN740828">
    <property type="protein sequence ID" value="QHU13944.1"/>
    <property type="molecule type" value="Genomic_DNA"/>
</dbReference>
<proteinExistence type="predicted"/>
<reference evidence="1" key="1">
    <citation type="journal article" date="2020" name="Nature">
        <title>Giant virus diversity and host interactions through global metagenomics.</title>
        <authorList>
            <person name="Schulz F."/>
            <person name="Roux S."/>
            <person name="Paez-Espino D."/>
            <person name="Jungbluth S."/>
            <person name="Walsh D.A."/>
            <person name="Denef V.J."/>
            <person name="McMahon K.D."/>
            <person name="Konstantinidis K.T."/>
            <person name="Eloe-Fadrosh E.A."/>
            <person name="Kyrpides N.C."/>
            <person name="Woyke T."/>
        </authorList>
    </citation>
    <scope>NUCLEOTIDE SEQUENCE</scope>
    <source>
        <strain evidence="1">GVMAG-S-1101182-85</strain>
    </source>
</reference>
<organism evidence="1">
    <name type="scientific">viral metagenome</name>
    <dbReference type="NCBI Taxonomy" id="1070528"/>
    <lineage>
        <taxon>unclassified sequences</taxon>
        <taxon>metagenomes</taxon>
        <taxon>organismal metagenomes</taxon>
    </lineage>
</organism>
<protein>
    <submittedName>
        <fullName evidence="1">Uncharacterized protein</fullName>
    </submittedName>
</protein>
<evidence type="ECO:0000313" key="1">
    <source>
        <dbReference type="EMBL" id="QHU13944.1"/>
    </source>
</evidence>
<sequence>MATLSVGQQPEKPIVRTRFGYEAKECVRALHDVLSQTGAAATGKALHYSADLLCSGGFEIWIRLFWTFIFQNIHLTSLRVFVYLQQRTQDLEERVKKLDMEELYKDPEFQQRAAEVVLILQTIPRQSKLVWPKVPVETHDSIWIQSVSAPKESEAVRKVWAAQHDQPILRFVGNQILMACEEANVERALFWLRWVLDEDKRLRKMNNGFTMTTNRRGSQGSGKIDKAEIGYYIAAICAEAYKDLARRGLIRMHEEFQALLDLWKGKQGRLSMRQRQECLAIMILALAEVPRWKVPAAQPLVKDPTVISRAVQQSVRFFQEVLVKPQVQPIVPKDIAGAAKRKKISLTGKPTSTEDQMRLMDEMVMAFIDR</sequence>
<name>A0A6C0KCN7_9ZZZZ</name>
<dbReference type="AlphaFoldDB" id="A0A6C0KCN7"/>
<accession>A0A6C0KCN7</accession>